<dbReference type="GO" id="GO:0005829">
    <property type="term" value="C:cytosol"/>
    <property type="evidence" value="ECO:0007669"/>
    <property type="project" value="TreeGrafter"/>
</dbReference>
<dbReference type="Pfam" id="PF14698">
    <property type="entry name" value="ASL_C2"/>
    <property type="match status" value="1"/>
</dbReference>
<organism evidence="9 10">
    <name type="scientific">Bradyrhizobium niftali</name>
    <dbReference type="NCBI Taxonomy" id="2560055"/>
    <lineage>
        <taxon>Bacteria</taxon>
        <taxon>Pseudomonadati</taxon>
        <taxon>Pseudomonadota</taxon>
        <taxon>Alphaproteobacteria</taxon>
        <taxon>Hyphomicrobiales</taxon>
        <taxon>Nitrobacteraceae</taxon>
        <taxon>Bradyrhizobium</taxon>
    </lineage>
</organism>
<evidence type="ECO:0000256" key="1">
    <source>
        <dbReference type="ARBA" id="ARBA00000985"/>
    </source>
</evidence>
<name>A0A4Y9M883_9BRAD</name>
<keyword evidence="5 9" id="KW-0456">Lyase</keyword>
<dbReference type="UniPathway" id="UPA00068">
    <property type="reaction ID" value="UER00114"/>
</dbReference>
<dbReference type="AlphaFoldDB" id="A0A4Y9M883"/>
<evidence type="ECO:0000313" key="9">
    <source>
        <dbReference type="EMBL" id="TFV51237.1"/>
    </source>
</evidence>
<gene>
    <name evidence="9" type="ORF">E4K65_03950</name>
</gene>
<dbReference type="EC" id="4.3.2.1" evidence="3"/>
<dbReference type="InterPro" id="IPR000362">
    <property type="entry name" value="Fumarate_lyase_fam"/>
</dbReference>
<comment type="pathway">
    <text evidence="2">Amino-acid biosynthesis; L-arginine biosynthesis; L-arginine from L-ornithine and carbamoyl phosphate: step 3/3.</text>
</comment>
<evidence type="ECO:0000259" key="7">
    <source>
        <dbReference type="Pfam" id="PF00206"/>
    </source>
</evidence>
<feature type="domain" description="Argininosuccinate lyase C-terminal" evidence="8">
    <location>
        <begin position="360"/>
        <end position="442"/>
    </location>
</feature>
<keyword evidence="4" id="KW-0028">Amino-acid biosynthesis</keyword>
<dbReference type="InterPro" id="IPR022761">
    <property type="entry name" value="Fumarate_lyase_N"/>
</dbReference>
<dbReference type="InterPro" id="IPR008948">
    <property type="entry name" value="L-Aspartase-like"/>
</dbReference>
<dbReference type="PRINTS" id="PR00149">
    <property type="entry name" value="FUMRATELYASE"/>
</dbReference>
<dbReference type="PRINTS" id="PR00145">
    <property type="entry name" value="ARGSUCLYASE"/>
</dbReference>
<dbReference type="Pfam" id="PF00206">
    <property type="entry name" value="Lyase_1"/>
    <property type="match status" value="1"/>
</dbReference>
<evidence type="ECO:0000259" key="8">
    <source>
        <dbReference type="Pfam" id="PF14698"/>
    </source>
</evidence>
<dbReference type="SUPFAM" id="SSF48557">
    <property type="entry name" value="L-aspartase-like"/>
    <property type="match status" value="1"/>
</dbReference>
<keyword evidence="4" id="KW-0055">Arginine biosynthesis</keyword>
<dbReference type="Gene3D" id="1.20.200.10">
    <property type="entry name" value="Fumarase/aspartase (Central domain)"/>
    <property type="match status" value="1"/>
</dbReference>
<dbReference type="GO" id="GO:0004056">
    <property type="term" value="F:argininosuccinate lyase activity"/>
    <property type="evidence" value="ECO:0007669"/>
    <property type="project" value="UniProtKB-EC"/>
</dbReference>
<proteinExistence type="predicted"/>
<dbReference type="Gene3D" id="1.10.40.30">
    <property type="entry name" value="Fumarase/aspartase (C-terminal domain)"/>
    <property type="match status" value="1"/>
</dbReference>
<dbReference type="EMBL" id="SPQT01000001">
    <property type="protein sequence ID" value="TFV51237.1"/>
    <property type="molecule type" value="Genomic_DNA"/>
</dbReference>
<comment type="caution">
    <text evidence="9">The sequence shown here is derived from an EMBL/GenBank/DDBJ whole genome shotgun (WGS) entry which is preliminary data.</text>
</comment>
<dbReference type="InterPro" id="IPR029419">
    <property type="entry name" value="Arg_succ_lyase_C"/>
</dbReference>
<keyword evidence="10" id="KW-1185">Reference proteome</keyword>
<comment type="catalytic activity">
    <reaction evidence="1">
        <text>2-(N(omega)-L-arginino)succinate = fumarate + L-arginine</text>
        <dbReference type="Rhea" id="RHEA:24020"/>
        <dbReference type="ChEBI" id="CHEBI:29806"/>
        <dbReference type="ChEBI" id="CHEBI:32682"/>
        <dbReference type="ChEBI" id="CHEBI:57472"/>
        <dbReference type="EC" id="4.3.2.1"/>
    </reaction>
</comment>
<evidence type="ECO:0000256" key="6">
    <source>
        <dbReference type="SAM" id="SignalP"/>
    </source>
</evidence>
<accession>A0A4Y9M883</accession>
<protein>
    <recommendedName>
        <fullName evidence="3">argininosuccinate lyase</fullName>
        <ecNumber evidence="3">4.3.2.1</ecNumber>
    </recommendedName>
</protein>
<evidence type="ECO:0000256" key="2">
    <source>
        <dbReference type="ARBA" id="ARBA00004941"/>
    </source>
</evidence>
<keyword evidence="6" id="KW-0732">Signal</keyword>
<evidence type="ECO:0000256" key="3">
    <source>
        <dbReference type="ARBA" id="ARBA00012338"/>
    </source>
</evidence>
<dbReference type="Proteomes" id="UP000297966">
    <property type="component" value="Unassembled WGS sequence"/>
</dbReference>
<feature type="chain" id="PRO_5021328427" description="argininosuccinate lyase" evidence="6">
    <location>
        <begin position="21"/>
        <end position="498"/>
    </location>
</feature>
<reference evidence="9 10" key="1">
    <citation type="submission" date="2019-03" db="EMBL/GenBank/DDBJ databases">
        <title>Bradyrhizobium diversity isolated from nodules of Chamaecrista fasciculata.</title>
        <authorList>
            <person name="Klepa M.S."/>
            <person name="Urquiaga M.O."/>
            <person name="Hungria M."/>
            <person name="Delamuta J.R."/>
        </authorList>
    </citation>
    <scope>NUCLEOTIDE SEQUENCE [LARGE SCALE GENOMIC DNA]</scope>
    <source>
        <strain evidence="9 10">CNPSo 3448</strain>
    </source>
</reference>
<evidence type="ECO:0000313" key="10">
    <source>
        <dbReference type="Proteomes" id="UP000297966"/>
    </source>
</evidence>
<sequence length="498" mass="53740">MRAHSAAILLSAALIVPSQAAPRDRFFWLSEINKASAVMVVERGIVPKPLGAKIFDAINKVDSSGDAPGAARSGDYLIVEKELMAAGGPDISRLHSGRSRQDIGSTTQRLITRDDFLTAFEKLNGMRDALLALGAQAPNAILPAYTWGVQAQPVTLGHYVSAYANALDRQAARMREAYARLNQSPLGAAALGTSSFPVDRPRLAQLLGFDAPVENSLDANQVSPIDGGAELAGLATSSALILGAFIADVTTQYAQTEPWIVLTEGNETGISSIMPQKRNPSGLVRLRAEASTLIGEAATFAIIAHNVEPGMSDYKDFGNPKEYPNVMLRDMAALFAHAESIIRTMRFRPERALDEVNSDYSTTTELADTLQREADVPFRIGHHFASELVNYGRGRRLRASQIPYAEAQRIYVDIATAAKMETKLPLSEEQFRRSLSAENMVEASKGLGGPQPAEVARMLKGAGDHLAADRAWLDAARAKLADASQKLQQAFMGLREGK</sequence>
<feature type="domain" description="Fumarate lyase N-terminal" evidence="7">
    <location>
        <begin position="93"/>
        <end position="292"/>
    </location>
</feature>
<evidence type="ECO:0000256" key="5">
    <source>
        <dbReference type="ARBA" id="ARBA00023239"/>
    </source>
</evidence>
<dbReference type="PANTHER" id="PTHR43814">
    <property type="entry name" value="ARGININOSUCCINATE LYASE"/>
    <property type="match status" value="1"/>
</dbReference>
<dbReference type="Gene3D" id="1.10.275.10">
    <property type="entry name" value="Fumarase/aspartase (N-terminal domain)"/>
    <property type="match status" value="1"/>
</dbReference>
<dbReference type="InterPro" id="IPR009049">
    <property type="entry name" value="Argininosuccinate_lyase"/>
</dbReference>
<evidence type="ECO:0000256" key="4">
    <source>
        <dbReference type="ARBA" id="ARBA00022571"/>
    </source>
</evidence>
<dbReference type="RefSeq" id="WP_135172979.1">
    <property type="nucleotide sequence ID" value="NZ_SPQT01000001.1"/>
</dbReference>
<dbReference type="GO" id="GO:0042450">
    <property type="term" value="P:L-arginine biosynthetic process via ornithine"/>
    <property type="evidence" value="ECO:0007669"/>
    <property type="project" value="InterPro"/>
</dbReference>
<feature type="signal peptide" evidence="6">
    <location>
        <begin position="1"/>
        <end position="20"/>
    </location>
</feature>
<dbReference type="OrthoDB" id="9769623at2"/>
<dbReference type="InterPro" id="IPR024083">
    <property type="entry name" value="Fumarase/histidase_N"/>
</dbReference>
<dbReference type="PANTHER" id="PTHR43814:SF1">
    <property type="entry name" value="ARGININOSUCCINATE LYASE"/>
    <property type="match status" value="1"/>
</dbReference>